<keyword evidence="2" id="KW-1185">Reference proteome</keyword>
<dbReference type="AlphaFoldDB" id="A0A937DHS8"/>
<evidence type="ECO:0000313" key="1">
    <source>
        <dbReference type="EMBL" id="MBL0766248.1"/>
    </source>
</evidence>
<dbReference type="Proteomes" id="UP000642920">
    <property type="component" value="Unassembled WGS sequence"/>
</dbReference>
<name>A0A937DHS8_9BACT</name>
<organism evidence="1 2">
    <name type="scientific">Marivirga atlantica</name>
    <dbReference type="NCBI Taxonomy" id="1548457"/>
    <lineage>
        <taxon>Bacteria</taxon>
        <taxon>Pseudomonadati</taxon>
        <taxon>Bacteroidota</taxon>
        <taxon>Cytophagia</taxon>
        <taxon>Cytophagales</taxon>
        <taxon>Marivirgaceae</taxon>
        <taxon>Marivirga</taxon>
    </lineage>
</organism>
<protein>
    <recommendedName>
        <fullName evidence="3">Lipocalin-like domain-containing protein</fullName>
    </recommendedName>
</protein>
<evidence type="ECO:0000313" key="2">
    <source>
        <dbReference type="Proteomes" id="UP000642920"/>
    </source>
</evidence>
<dbReference type="EMBL" id="JAERQG010000003">
    <property type="protein sequence ID" value="MBL0766248.1"/>
    <property type="molecule type" value="Genomic_DNA"/>
</dbReference>
<sequence length="241" mass="27883">MKKDSYYIVLLIILLSSCKRTTPAEMLFGTWEVAKIVENSHNVTDQYFDNTTAYLQLSQSGIYQVGLMDSTSDKNWTAYPETNQLVLLQGGLIDDIKKWQVRAADNQLQLIYPSRALKITLNRLKKLPELTFKTPQDFVGKWVVEKVTINGNNSTSNYAFPDRWIILSENGRFYNGENNEDQNTGFWKTNESLTKIEFRADKKDDSPALSFHVANETIWYQKQQSVNEKHAVKIYFKKEDS</sequence>
<accession>A0A937DHS8</accession>
<comment type="caution">
    <text evidence="1">The sequence shown here is derived from an EMBL/GenBank/DDBJ whole genome shotgun (WGS) entry which is preliminary data.</text>
</comment>
<reference evidence="1" key="1">
    <citation type="submission" date="2021-01" db="EMBL/GenBank/DDBJ databases">
        <title>Marivirga sp. nov., isolated from intertidal surface sediments.</title>
        <authorList>
            <person name="Zhang M."/>
        </authorList>
    </citation>
    <scope>NUCLEOTIDE SEQUENCE</scope>
    <source>
        <strain evidence="1">SM1354</strain>
    </source>
</reference>
<evidence type="ECO:0008006" key="3">
    <source>
        <dbReference type="Google" id="ProtNLM"/>
    </source>
</evidence>
<dbReference type="PROSITE" id="PS51257">
    <property type="entry name" value="PROKAR_LIPOPROTEIN"/>
    <property type="match status" value="1"/>
</dbReference>
<proteinExistence type="predicted"/>
<dbReference type="RefSeq" id="WP_201922381.1">
    <property type="nucleotide sequence ID" value="NZ_JAERQG010000003.1"/>
</dbReference>
<gene>
    <name evidence="1" type="ORF">JKP34_13355</name>
</gene>